<evidence type="ECO:0000313" key="2">
    <source>
        <dbReference type="Proteomes" id="UP001234297"/>
    </source>
</evidence>
<evidence type="ECO:0000313" key="1">
    <source>
        <dbReference type="EMBL" id="KAJ8620753.1"/>
    </source>
</evidence>
<comment type="caution">
    <text evidence="1">The sequence shown here is derived from an EMBL/GenBank/DDBJ whole genome shotgun (WGS) entry which is preliminary data.</text>
</comment>
<gene>
    <name evidence="1" type="ORF">MRB53_029282</name>
</gene>
<dbReference type="EMBL" id="CM056817">
    <property type="protein sequence ID" value="KAJ8620753.1"/>
    <property type="molecule type" value="Genomic_DNA"/>
</dbReference>
<accession>A0ACC2KI57</accession>
<keyword evidence="2" id="KW-1185">Reference proteome</keyword>
<name>A0ACC2KI57_PERAE</name>
<reference evidence="1 2" key="1">
    <citation type="journal article" date="2022" name="Hortic Res">
        <title>A haplotype resolved chromosomal level avocado genome allows analysis of novel avocado genes.</title>
        <authorList>
            <person name="Nath O."/>
            <person name="Fletcher S.J."/>
            <person name="Hayward A."/>
            <person name="Shaw L.M."/>
            <person name="Masouleh A.K."/>
            <person name="Furtado A."/>
            <person name="Henry R.J."/>
            <person name="Mitter N."/>
        </authorList>
    </citation>
    <scope>NUCLEOTIDE SEQUENCE [LARGE SCALE GENOMIC DNA]</scope>
    <source>
        <strain evidence="2">cv. Hass</strain>
    </source>
</reference>
<protein>
    <submittedName>
        <fullName evidence="1">Uncharacterized protein</fullName>
    </submittedName>
</protein>
<organism evidence="1 2">
    <name type="scientific">Persea americana</name>
    <name type="common">Avocado</name>
    <dbReference type="NCBI Taxonomy" id="3435"/>
    <lineage>
        <taxon>Eukaryota</taxon>
        <taxon>Viridiplantae</taxon>
        <taxon>Streptophyta</taxon>
        <taxon>Embryophyta</taxon>
        <taxon>Tracheophyta</taxon>
        <taxon>Spermatophyta</taxon>
        <taxon>Magnoliopsida</taxon>
        <taxon>Magnoliidae</taxon>
        <taxon>Laurales</taxon>
        <taxon>Lauraceae</taxon>
        <taxon>Persea</taxon>
    </lineage>
</organism>
<sequence length="687" mass="76791">MAISCSDHNLQSFISPQLQSLDSCKSLSALKQSHAQHLKSPHSQNLNLTTKLVASYGKFGDLGSAHRAFNRHVQDPDVFLFNSLIQAYILNSLHRESLRIYIQMLESGFFPNQFTFPLLFKACSSSFLLSLGIQLHGQSVKFGFDSNRFVAVGLMDMYMKNGEFGIARQVFDRMNDRDAVAWNALLVGYSQNGMAEEAMSVYNRMQTAGVEVDCVAVASAISTCTQLHFLHQGKRVHSYVLKSGFSTDVVVSTALLDMYANSGEFDFAYQLFQEMITKDLVAWNCLISCCAQNGLIEDAFELFTKMQCTGLKPDGSSLAGILPAVAQVGALHLGRSCHGFIIRNALESDEFLMTALMDVYAKSGDLVVARCLFNCMHNRSVVAWSSMIMGYGSHGYGAEALTLFEEMETNNIKPNYITYIGALSACAHAGFVNAGQSYFRRMVDYHGIIPRAQHYTCMVDLFARAGLFEEAMDLINSMPIEPSPSIWGALLGGCRIHGHVDLGRHAADRLFELKSSDPGFYVLLSNIYAAAEMWSEVRNVRRWMRERGLRKPAGWSSIEIGNRVHCFLSGDKTHADSNEIYKKLEEIMEEIRLVGYVPETKVVLHNVEDDVKESVLKSHSEKLAIAYGLLRTSTGMPIKIMKNLRTCEDCHTAAKFISKITCREIVLRDAVQFHHFKDGICTCQDYW</sequence>
<dbReference type="Proteomes" id="UP001234297">
    <property type="component" value="Chromosome 9"/>
</dbReference>
<proteinExistence type="predicted"/>